<feature type="transmembrane region" description="Helical" evidence="17">
    <location>
        <begin position="175"/>
        <end position="196"/>
    </location>
</feature>
<name>A0A6J7B8S2_9ZZZZ</name>
<evidence type="ECO:0000256" key="2">
    <source>
        <dbReference type="ARBA" id="ARBA00004752"/>
    </source>
</evidence>
<evidence type="ECO:0000256" key="14">
    <source>
        <dbReference type="ARBA" id="ARBA00032370"/>
    </source>
</evidence>
<evidence type="ECO:0000256" key="6">
    <source>
        <dbReference type="ARBA" id="ARBA00022679"/>
    </source>
</evidence>
<dbReference type="EMBL" id="CAFBQB010000007">
    <property type="protein sequence ID" value="CAB5039292.1"/>
    <property type="molecule type" value="Genomic_DNA"/>
</dbReference>
<dbReference type="InterPro" id="IPR013437">
    <property type="entry name" value="FtsW"/>
</dbReference>
<evidence type="ECO:0000256" key="11">
    <source>
        <dbReference type="ARBA" id="ARBA00023136"/>
    </source>
</evidence>
<evidence type="ECO:0000256" key="8">
    <source>
        <dbReference type="ARBA" id="ARBA00022960"/>
    </source>
</evidence>
<dbReference type="Pfam" id="PF01098">
    <property type="entry name" value="FTSW_RODA_SPOVE"/>
    <property type="match status" value="1"/>
</dbReference>
<evidence type="ECO:0000256" key="17">
    <source>
        <dbReference type="SAM" id="Phobius"/>
    </source>
</evidence>
<dbReference type="NCBIfam" id="TIGR02614">
    <property type="entry name" value="ftsW"/>
    <property type="match status" value="1"/>
</dbReference>
<evidence type="ECO:0000313" key="19">
    <source>
        <dbReference type="EMBL" id="CAB4841787.1"/>
    </source>
</evidence>
<dbReference type="GO" id="GO:0005886">
    <property type="term" value="C:plasma membrane"/>
    <property type="evidence" value="ECO:0007669"/>
    <property type="project" value="UniProtKB-SubCell"/>
</dbReference>
<evidence type="ECO:0000256" key="1">
    <source>
        <dbReference type="ARBA" id="ARBA00004651"/>
    </source>
</evidence>
<protein>
    <recommendedName>
        <fullName evidence="15">peptidoglycan glycosyltransferase</fullName>
        <ecNumber evidence="15">2.4.99.28</ecNumber>
    </recommendedName>
    <alternativeName>
        <fullName evidence="14">Peptidoglycan polymerase</fullName>
    </alternativeName>
</protein>
<dbReference type="EMBL" id="CAFAZY010000043">
    <property type="protein sequence ID" value="CAB4841787.1"/>
    <property type="molecule type" value="Genomic_DNA"/>
</dbReference>
<keyword evidence="7 17" id="KW-0812">Transmembrane</keyword>
<feature type="transmembrane region" description="Helical" evidence="17">
    <location>
        <begin position="63"/>
        <end position="82"/>
    </location>
</feature>
<organism evidence="19">
    <name type="scientific">freshwater metagenome</name>
    <dbReference type="NCBI Taxonomy" id="449393"/>
    <lineage>
        <taxon>unclassified sequences</taxon>
        <taxon>metagenomes</taxon>
        <taxon>ecological metagenomes</taxon>
    </lineage>
</organism>
<feature type="transmembrane region" description="Helical" evidence="17">
    <location>
        <begin position="126"/>
        <end position="146"/>
    </location>
</feature>
<dbReference type="GO" id="GO:0051301">
    <property type="term" value="P:cell division"/>
    <property type="evidence" value="ECO:0007669"/>
    <property type="project" value="UniProtKB-KW"/>
</dbReference>
<keyword evidence="8" id="KW-0133">Cell shape</keyword>
<keyword evidence="12" id="KW-0131">Cell cycle</keyword>
<evidence type="ECO:0000256" key="7">
    <source>
        <dbReference type="ARBA" id="ARBA00022692"/>
    </source>
</evidence>
<evidence type="ECO:0000256" key="9">
    <source>
        <dbReference type="ARBA" id="ARBA00022984"/>
    </source>
</evidence>
<dbReference type="PANTHER" id="PTHR30474">
    <property type="entry name" value="CELL CYCLE PROTEIN"/>
    <property type="match status" value="1"/>
</dbReference>
<dbReference type="AlphaFoldDB" id="A0A6J7B8S2"/>
<keyword evidence="4" id="KW-0132">Cell division</keyword>
<keyword evidence="10 17" id="KW-1133">Transmembrane helix</keyword>
<sequence>MLIVSTASLSVLGLIMVFSASSIHSLESKGATYAIVLRQIIFLIISIPMAWVFSRFSLARWKIIARSGVLISIGLLAVVQVIGKSVNGNHNWISFGVVDVQPSEIAKFLMILWAGYILAKRERIGAVQTNVITLIAPAFALCILLVLLGNDLGTASVFAFILAGLLWVSGVRLGVFAGLLTVGFAGIAALIVTAPYRMQRFAVFLNPFAEDQYKNYGWQPAHSLLGLASGGLFGVGLGASRQKWGNLSQAHTDFIFSVIGEELGLFGTLSTLALLSVLLFSIFKIALRAKDPMVRYVSSGIGCWIAIQTILNIGSTLSVIPVVGVTLPLVSYGGSALIATYMGIGFVIGAARRDPAIFEELKKSEFTWLR</sequence>
<evidence type="ECO:0000313" key="21">
    <source>
        <dbReference type="EMBL" id="CAB5046881.1"/>
    </source>
</evidence>
<keyword evidence="3" id="KW-1003">Cell membrane</keyword>
<dbReference type="PANTHER" id="PTHR30474:SF2">
    <property type="entry name" value="PEPTIDOGLYCAN GLYCOSYLTRANSFERASE FTSW-RELATED"/>
    <property type="match status" value="1"/>
</dbReference>
<comment type="subcellular location">
    <subcellularLocation>
        <location evidence="1">Cell membrane</location>
        <topology evidence="1">Multi-pass membrane protein</topology>
    </subcellularLocation>
</comment>
<dbReference type="GO" id="GO:0071555">
    <property type="term" value="P:cell wall organization"/>
    <property type="evidence" value="ECO:0007669"/>
    <property type="project" value="UniProtKB-KW"/>
</dbReference>
<evidence type="ECO:0000256" key="3">
    <source>
        <dbReference type="ARBA" id="ARBA00022475"/>
    </source>
</evidence>
<comment type="catalytic activity">
    <reaction evidence="16">
        <text>[GlcNAc-(1-&gt;4)-Mur2Ac(oyl-L-Ala-gamma-D-Glu-L-Lys-D-Ala-D-Ala)](n)-di-trans,octa-cis-undecaprenyl diphosphate + beta-D-GlcNAc-(1-&gt;4)-Mur2Ac(oyl-L-Ala-gamma-D-Glu-L-Lys-D-Ala-D-Ala)-di-trans,octa-cis-undecaprenyl diphosphate = [GlcNAc-(1-&gt;4)-Mur2Ac(oyl-L-Ala-gamma-D-Glu-L-Lys-D-Ala-D-Ala)](n+1)-di-trans,octa-cis-undecaprenyl diphosphate + di-trans,octa-cis-undecaprenyl diphosphate + H(+)</text>
        <dbReference type="Rhea" id="RHEA:23708"/>
        <dbReference type="Rhea" id="RHEA-COMP:9602"/>
        <dbReference type="Rhea" id="RHEA-COMP:9603"/>
        <dbReference type="ChEBI" id="CHEBI:15378"/>
        <dbReference type="ChEBI" id="CHEBI:58405"/>
        <dbReference type="ChEBI" id="CHEBI:60033"/>
        <dbReference type="ChEBI" id="CHEBI:78435"/>
        <dbReference type="EC" id="2.4.99.28"/>
    </reaction>
</comment>
<dbReference type="EMBL" id="CAEZWP010000009">
    <property type="protein sequence ID" value="CAB4654121.1"/>
    <property type="molecule type" value="Genomic_DNA"/>
</dbReference>
<evidence type="ECO:0000313" key="20">
    <source>
        <dbReference type="EMBL" id="CAB5039292.1"/>
    </source>
</evidence>
<dbReference type="EMBL" id="CAFBQE010000019">
    <property type="protein sequence ID" value="CAB5046881.1"/>
    <property type="molecule type" value="Genomic_DNA"/>
</dbReference>
<keyword evidence="13" id="KW-0961">Cell wall biogenesis/degradation</keyword>
<keyword evidence="6" id="KW-0808">Transferase</keyword>
<reference evidence="19" key="1">
    <citation type="submission" date="2020-05" db="EMBL/GenBank/DDBJ databases">
        <authorList>
            <person name="Chiriac C."/>
            <person name="Salcher M."/>
            <person name="Ghai R."/>
            <person name="Kavagutti S V."/>
        </authorList>
    </citation>
    <scope>NUCLEOTIDE SEQUENCE</scope>
</reference>
<evidence type="ECO:0000256" key="16">
    <source>
        <dbReference type="ARBA" id="ARBA00049902"/>
    </source>
</evidence>
<proteinExistence type="predicted"/>
<dbReference type="GO" id="GO:0008955">
    <property type="term" value="F:peptidoglycan glycosyltransferase activity"/>
    <property type="evidence" value="ECO:0007669"/>
    <property type="project" value="UniProtKB-EC"/>
</dbReference>
<keyword evidence="5" id="KW-0328">Glycosyltransferase</keyword>
<gene>
    <name evidence="18" type="ORF">UFOPK2265_00348</name>
    <name evidence="19" type="ORF">UFOPK3255_00456</name>
    <name evidence="20" type="ORF">UFOPK4248_00099</name>
    <name evidence="21" type="ORF">UFOPK4284_00446</name>
</gene>
<feature type="transmembrane region" description="Helical" evidence="17">
    <location>
        <begin position="152"/>
        <end position="168"/>
    </location>
</feature>
<keyword evidence="11 17" id="KW-0472">Membrane</keyword>
<evidence type="ECO:0000256" key="12">
    <source>
        <dbReference type="ARBA" id="ARBA00023306"/>
    </source>
</evidence>
<evidence type="ECO:0000256" key="4">
    <source>
        <dbReference type="ARBA" id="ARBA00022618"/>
    </source>
</evidence>
<feature type="transmembrane region" description="Helical" evidence="17">
    <location>
        <begin position="329"/>
        <end position="351"/>
    </location>
</feature>
<keyword evidence="9" id="KW-0573">Peptidoglycan synthesis</keyword>
<dbReference type="GO" id="GO:0008360">
    <property type="term" value="P:regulation of cell shape"/>
    <property type="evidence" value="ECO:0007669"/>
    <property type="project" value="UniProtKB-KW"/>
</dbReference>
<comment type="pathway">
    <text evidence="2">Cell wall biogenesis; peptidoglycan biosynthesis.</text>
</comment>
<evidence type="ECO:0000256" key="13">
    <source>
        <dbReference type="ARBA" id="ARBA00023316"/>
    </source>
</evidence>
<feature type="transmembrane region" description="Helical" evidence="17">
    <location>
        <begin position="299"/>
        <end position="323"/>
    </location>
</feature>
<feature type="transmembrane region" description="Helical" evidence="17">
    <location>
        <begin position="32"/>
        <end position="51"/>
    </location>
</feature>
<evidence type="ECO:0000256" key="10">
    <source>
        <dbReference type="ARBA" id="ARBA00022989"/>
    </source>
</evidence>
<dbReference type="GO" id="GO:0032153">
    <property type="term" value="C:cell division site"/>
    <property type="evidence" value="ECO:0007669"/>
    <property type="project" value="TreeGrafter"/>
</dbReference>
<feature type="transmembrane region" description="Helical" evidence="17">
    <location>
        <begin position="263"/>
        <end position="287"/>
    </location>
</feature>
<evidence type="ECO:0000256" key="15">
    <source>
        <dbReference type="ARBA" id="ARBA00044770"/>
    </source>
</evidence>
<dbReference type="GO" id="GO:0009252">
    <property type="term" value="P:peptidoglycan biosynthetic process"/>
    <property type="evidence" value="ECO:0007669"/>
    <property type="project" value="UniProtKB-KW"/>
</dbReference>
<evidence type="ECO:0000256" key="5">
    <source>
        <dbReference type="ARBA" id="ARBA00022676"/>
    </source>
</evidence>
<dbReference type="EC" id="2.4.99.28" evidence="15"/>
<evidence type="ECO:0000313" key="18">
    <source>
        <dbReference type="EMBL" id="CAB4654121.1"/>
    </source>
</evidence>
<dbReference type="InterPro" id="IPR001182">
    <property type="entry name" value="FtsW/RodA"/>
</dbReference>
<dbReference type="GO" id="GO:0015648">
    <property type="term" value="F:lipid-linked peptidoglycan transporter activity"/>
    <property type="evidence" value="ECO:0007669"/>
    <property type="project" value="TreeGrafter"/>
</dbReference>
<accession>A0A6J7B8S2</accession>
<feature type="transmembrane region" description="Helical" evidence="17">
    <location>
        <begin position="102"/>
        <end position="119"/>
    </location>
</feature>